<reference evidence="4" key="1">
    <citation type="journal article" date="2021" name="BMC Genomics">
        <title>Chromosome-level genome assembly and manually-curated proteome of model necrotroph Parastagonospora nodorum Sn15 reveals a genome-wide trove of candidate effector homologs, and redundancy of virulence-related functions within an accessory chromosome.</title>
        <authorList>
            <person name="Bertazzoni S."/>
            <person name="Jones D.A.B."/>
            <person name="Phan H.T."/>
            <person name="Tan K.-C."/>
            <person name="Hane J.K."/>
        </authorList>
    </citation>
    <scope>NUCLEOTIDE SEQUENCE [LARGE SCALE GENOMIC DNA]</scope>
    <source>
        <strain evidence="4">SN15 / ATCC MYA-4574 / FGSC 10173)</strain>
    </source>
</reference>
<evidence type="ECO:0000313" key="3">
    <source>
        <dbReference type="EMBL" id="QRC91653.1"/>
    </source>
</evidence>
<keyword evidence="4" id="KW-1185">Reference proteome</keyword>
<protein>
    <submittedName>
        <fullName evidence="3">Uncharacterized protein</fullName>
    </submittedName>
</protein>
<feature type="compositionally biased region" description="Pro residues" evidence="1">
    <location>
        <begin position="439"/>
        <end position="466"/>
    </location>
</feature>
<gene>
    <name evidence="3" type="ORF">JI435_018760</name>
</gene>
<organism evidence="3 4">
    <name type="scientific">Phaeosphaeria nodorum (strain SN15 / ATCC MYA-4574 / FGSC 10173)</name>
    <name type="common">Glume blotch fungus</name>
    <name type="synonym">Parastagonospora nodorum</name>
    <dbReference type="NCBI Taxonomy" id="321614"/>
    <lineage>
        <taxon>Eukaryota</taxon>
        <taxon>Fungi</taxon>
        <taxon>Dikarya</taxon>
        <taxon>Ascomycota</taxon>
        <taxon>Pezizomycotina</taxon>
        <taxon>Dothideomycetes</taxon>
        <taxon>Pleosporomycetidae</taxon>
        <taxon>Pleosporales</taxon>
        <taxon>Pleosporineae</taxon>
        <taxon>Phaeosphaeriaceae</taxon>
        <taxon>Parastagonospora</taxon>
    </lineage>
</organism>
<proteinExistence type="predicted"/>
<feature type="signal peptide" evidence="2">
    <location>
        <begin position="1"/>
        <end position="21"/>
    </location>
</feature>
<accession>A0A7U2ETC6</accession>
<evidence type="ECO:0000256" key="2">
    <source>
        <dbReference type="SAM" id="SignalP"/>
    </source>
</evidence>
<dbReference type="OrthoDB" id="2119228at2759"/>
<keyword evidence="2" id="KW-0732">Signal</keyword>
<name>A0A7U2ETC6_PHANO</name>
<feature type="chain" id="PRO_5030504925" evidence="2">
    <location>
        <begin position="22"/>
        <end position="486"/>
    </location>
</feature>
<evidence type="ECO:0000313" key="4">
    <source>
        <dbReference type="Proteomes" id="UP000663193"/>
    </source>
</evidence>
<feature type="region of interest" description="Disordered" evidence="1">
    <location>
        <begin position="423"/>
        <end position="469"/>
    </location>
</feature>
<sequence>MRTYNLIFASLLTSFIPQGLAALVPSPAARALLPRSQPTQWSLPHRVTVNGEIKPSRRNLELEAKRQAKQIPFAFCPEFFKEDPKQCSMCGGDSKVKGTCNNLLVSGDQSFCPGGKPCRGYYCQCSDNGGPDNSPKVTMTSVVNGETGTVVWEPMTLDEYKGLRASTTVSLTETATASGANGGLETVAAVVFAGGVAWYLASQNAAAAAIVFQPPPQKPEGSREDDNTCKNNGNKPDCDDCGGNTPLGLCSKGDKQNCPCEEQNCPKDGPPKCSAQDCSGSNEGLKCNANGQLKGCQCCPAEAPTCDADDCKGDDKDKCQADKFKGCGCEAPEFDRQEPEPDEPFPEVPSSDTLLKQAKESLDKIWGGDKSKVPGYKKEDTGPYCLYGAAPRQVREPKEYCQCGDNHATMWYVKPSATNPCPWTPEETGSLITFTTPAAAPPPTPTPTPPAAPPPPPPPPPEPKPSTKPCVQGWCGAPFCSPLCKP</sequence>
<evidence type="ECO:0000256" key="1">
    <source>
        <dbReference type="SAM" id="MobiDB-lite"/>
    </source>
</evidence>
<feature type="region of interest" description="Disordered" evidence="1">
    <location>
        <begin position="334"/>
        <end position="353"/>
    </location>
</feature>
<dbReference type="EMBL" id="CP069024">
    <property type="protein sequence ID" value="QRC91653.1"/>
    <property type="molecule type" value="Genomic_DNA"/>
</dbReference>
<dbReference type="Proteomes" id="UP000663193">
    <property type="component" value="Chromosome 2"/>
</dbReference>
<dbReference type="VEuPathDB" id="FungiDB:JI435_018760"/>
<dbReference type="AlphaFoldDB" id="A0A7U2ETC6"/>